<sequence length="208" mass="23164">MSAELVIIIIGIAFLLIAIADNIKTLNLINTKLRIPLGILGVLLIIYGGYSYGSIVNFGQIEQAELGNKSKINLPIEKVQVISPVAGDSVDCRILTMGVYPDSHEKDIWVLLKPSNNKFYPQSDHTNTSYKRNGEWQVITRFGGDKGESYEIIIYEADAAASQYFSSTIEKWKELDSYPGLSDEEIPRSANEVDRITVSLKENCRGVF</sequence>
<comment type="caution">
    <text evidence="2">The sequence shown here is derived from an EMBL/GenBank/DDBJ whole genome shotgun (WGS) entry which is preliminary data.</text>
</comment>
<name>A0ABP9CSS9_9FLAO</name>
<protein>
    <recommendedName>
        <fullName evidence="4">DUF2892 domain-containing protein</fullName>
    </recommendedName>
</protein>
<proteinExistence type="predicted"/>
<dbReference type="Proteomes" id="UP001501433">
    <property type="component" value="Unassembled WGS sequence"/>
</dbReference>
<dbReference type="EMBL" id="BAABJW010000004">
    <property type="protein sequence ID" value="GAA4815237.1"/>
    <property type="molecule type" value="Genomic_DNA"/>
</dbReference>
<feature type="transmembrane region" description="Helical" evidence="1">
    <location>
        <begin position="6"/>
        <end position="23"/>
    </location>
</feature>
<evidence type="ECO:0000256" key="1">
    <source>
        <dbReference type="SAM" id="Phobius"/>
    </source>
</evidence>
<dbReference type="RefSeq" id="WP_345277236.1">
    <property type="nucleotide sequence ID" value="NZ_BAABJW010000004.1"/>
</dbReference>
<evidence type="ECO:0008006" key="4">
    <source>
        <dbReference type="Google" id="ProtNLM"/>
    </source>
</evidence>
<reference evidence="3" key="1">
    <citation type="journal article" date="2019" name="Int. J. Syst. Evol. Microbiol.">
        <title>The Global Catalogue of Microorganisms (GCM) 10K type strain sequencing project: providing services to taxonomists for standard genome sequencing and annotation.</title>
        <authorList>
            <consortium name="The Broad Institute Genomics Platform"/>
            <consortium name="The Broad Institute Genome Sequencing Center for Infectious Disease"/>
            <person name="Wu L."/>
            <person name="Ma J."/>
        </authorList>
    </citation>
    <scope>NUCLEOTIDE SEQUENCE [LARGE SCALE GENOMIC DNA]</scope>
    <source>
        <strain evidence="3">JCM 18325</strain>
    </source>
</reference>
<keyword evidence="1" id="KW-1133">Transmembrane helix</keyword>
<gene>
    <name evidence="2" type="ORF">GCM10023330_24040</name>
</gene>
<keyword evidence="1" id="KW-0472">Membrane</keyword>
<accession>A0ABP9CSS9</accession>
<keyword evidence="3" id="KW-1185">Reference proteome</keyword>
<keyword evidence="1" id="KW-0812">Transmembrane</keyword>
<evidence type="ECO:0000313" key="2">
    <source>
        <dbReference type="EMBL" id="GAA4815237.1"/>
    </source>
</evidence>
<evidence type="ECO:0000313" key="3">
    <source>
        <dbReference type="Proteomes" id="UP001501433"/>
    </source>
</evidence>
<feature type="transmembrane region" description="Helical" evidence="1">
    <location>
        <begin position="35"/>
        <end position="53"/>
    </location>
</feature>
<organism evidence="2 3">
    <name type="scientific">Litoribaculum gwangyangense</name>
    <dbReference type="NCBI Taxonomy" id="1130722"/>
    <lineage>
        <taxon>Bacteria</taxon>
        <taxon>Pseudomonadati</taxon>
        <taxon>Bacteroidota</taxon>
        <taxon>Flavobacteriia</taxon>
        <taxon>Flavobacteriales</taxon>
        <taxon>Flavobacteriaceae</taxon>
        <taxon>Litoribaculum</taxon>
    </lineage>
</organism>